<dbReference type="Proteomes" id="UP000321816">
    <property type="component" value="Chromosome"/>
</dbReference>
<dbReference type="KEGG" id="ahal:FTX54_011770"/>
<gene>
    <name evidence="1" type="ORF">FTX54_011770</name>
</gene>
<evidence type="ECO:0000313" key="2">
    <source>
        <dbReference type="Proteomes" id="UP000321816"/>
    </source>
</evidence>
<proteinExistence type="predicted"/>
<protein>
    <submittedName>
        <fullName evidence="1">Uncharacterized protein</fullName>
    </submittedName>
</protein>
<sequence>MIGLLAFAFILNGCGNGDGDVSSGNGEDGAEYHFLGSSENWEVVYEVDISNGNEEESTGTIEYIGEGNAPETLEYYRIGSTEGTGRALNDGVADTGRTGCEGCAVTREDEEIEVEVTWNGQTENLTLTTED</sequence>
<reference evidence="1 2" key="1">
    <citation type="submission" date="2024-01" db="EMBL/GenBank/DDBJ databases">
        <title>Complete Genome Sequence of Alkalicoccus halolimnae BZ-SZ-XJ29T, a Moderately Halophilic Bacterium Isolated from a Salt Lake.</title>
        <authorList>
            <person name="Zhao B."/>
        </authorList>
    </citation>
    <scope>NUCLEOTIDE SEQUENCE [LARGE SCALE GENOMIC DNA]</scope>
    <source>
        <strain evidence="1 2">BZ-SZ-XJ29</strain>
    </source>
</reference>
<accession>A0AAJ8LWN7</accession>
<keyword evidence="2" id="KW-1185">Reference proteome</keyword>
<dbReference type="EMBL" id="CP144914">
    <property type="protein sequence ID" value="WWD81661.1"/>
    <property type="molecule type" value="Genomic_DNA"/>
</dbReference>
<name>A0AAJ8LWN7_9BACI</name>
<evidence type="ECO:0000313" key="1">
    <source>
        <dbReference type="EMBL" id="WWD81661.1"/>
    </source>
</evidence>
<dbReference type="RefSeq" id="WP_246125610.1">
    <property type="nucleotide sequence ID" value="NZ_CP144914.1"/>
</dbReference>
<organism evidence="1 2">
    <name type="scientific">Alkalicoccus halolimnae</name>
    <dbReference type="NCBI Taxonomy" id="1667239"/>
    <lineage>
        <taxon>Bacteria</taxon>
        <taxon>Bacillati</taxon>
        <taxon>Bacillota</taxon>
        <taxon>Bacilli</taxon>
        <taxon>Bacillales</taxon>
        <taxon>Bacillaceae</taxon>
        <taxon>Alkalicoccus</taxon>
    </lineage>
</organism>
<dbReference type="AlphaFoldDB" id="A0AAJ8LWN7"/>